<dbReference type="GO" id="GO:0000166">
    <property type="term" value="F:nucleotide binding"/>
    <property type="evidence" value="ECO:0007669"/>
    <property type="project" value="InterPro"/>
</dbReference>
<dbReference type="AlphaFoldDB" id="A0AA88A0M2"/>
<dbReference type="Proteomes" id="UP001187192">
    <property type="component" value="Unassembled WGS sequence"/>
</dbReference>
<reference evidence="2" key="1">
    <citation type="submission" date="2023-07" db="EMBL/GenBank/DDBJ databases">
        <title>draft genome sequence of fig (Ficus carica).</title>
        <authorList>
            <person name="Takahashi T."/>
            <person name="Nishimura K."/>
        </authorList>
    </citation>
    <scope>NUCLEOTIDE SEQUENCE</scope>
</reference>
<evidence type="ECO:0000259" key="1">
    <source>
        <dbReference type="Pfam" id="PF01408"/>
    </source>
</evidence>
<dbReference type="PANTHER" id="PTHR46368">
    <property type="match status" value="1"/>
</dbReference>
<name>A0AA88A0M2_FICCA</name>
<accession>A0AA88A0M2</accession>
<protein>
    <recommendedName>
        <fullName evidence="1">Gfo/Idh/MocA-like oxidoreductase N-terminal domain-containing protein</fullName>
    </recommendedName>
</protein>
<sequence length="364" mass="39958">MAESEFQLRFGIIGCARIARKLARAMSLTPNATLYAVGSRSLAKAEEFAALVGLSGAVKTYGSYDQVLDDPCVDAVYLPLPTSLHVHWAVVAASKKKHLLLEKPTALDAAELDRILEACRSNGVQFMDGSMWLHHPRTRKMKDLLSDERVFGQINYVYSTSTMTVNPEFLQNNIRVKPDLDALGALGDLGWYCIGAILWAKNYELPTAVEALPDTTKNPAGVILSCTATFHWGISSNTSSAATIHFSFLSHTSMDLAISGSNATIHANDFIIPYEEGSAGFELSCGAKFAELHIGWNMEPKVVRVECELPQEALMVQEFARIAQGIRTYGHQPDGKWPEISRKTQLVLDAVKKSIDLGFKPVQL</sequence>
<comment type="caution">
    <text evidence="2">The sequence shown here is derived from an EMBL/GenBank/DDBJ whole genome shotgun (WGS) entry which is preliminary data.</text>
</comment>
<dbReference type="Gene3D" id="3.30.360.10">
    <property type="entry name" value="Dihydrodipicolinate Reductase, domain 2"/>
    <property type="match status" value="1"/>
</dbReference>
<dbReference type="InterPro" id="IPR000683">
    <property type="entry name" value="Gfo/Idh/MocA-like_OxRdtase_N"/>
</dbReference>
<gene>
    <name evidence="2" type="ORF">TIFTF001_011548</name>
</gene>
<proteinExistence type="predicted"/>
<dbReference type="InterPro" id="IPR036291">
    <property type="entry name" value="NAD(P)-bd_dom_sf"/>
</dbReference>
<dbReference type="Gene3D" id="3.40.50.720">
    <property type="entry name" value="NAD(P)-binding Rossmann-like Domain"/>
    <property type="match status" value="1"/>
</dbReference>
<dbReference type="EMBL" id="BTGU01000014">
    <property type="protein sequence ID" value="GMN42337.1"/>
    <property type="molecule type" value="Genomic_DNA"/>
</dbReference>
<dbReference type="PANTHER" id="PTHR46368:SF5">
    <property type="entry name" value="NAD(P)-BINDING ROSSMANN-FOLD SUPERFAMILY PROTEIN"/>
    <property type="match status" value="1"/>
</dbReference>
<dbReference type="SUPFAM" id="SSF55347">
    <property type="entry name" value="Glyceraldehyde-3-phosphate dehydrogenase-like, C-terminal domain"/>
    <property type="match status" value="1"/>
</dbReference>
<evidence type="ECO:0000313" key="2">
    <source>
        <dbReference type="EMBL" id="GMN42337.1"/>
    </source>
</evidence>
<dbReference type="Pfam" id="PF01408">
    <property type="entry name" value="GFO_IDH_MocA"/>
    <property type="match status" value="1"/>
</dbReference>
<evidence type="ECO:0000313" key="3">
    <source>
        <dbReference type="Proteomes" id="UP001187192"/>
    </source>
</evidence>
<keyword evidence="3" id="KW-1185">Reference proteome</keyword>
<organism evidence="2 3">
    <name type="scientific">Ficus carica</name>
    <name type="common">Common fig</name>
    <dbReference type="NCBI Taxonomy" id="3494"/>
    <lineage>
        <taxon>Eukaryota</taxon>
        <taxon>Viridiplantae</taxon>
        <taxon>Streptophyta</taxon>
        <taxon>Embryophyta</taxon>
        <taxon>Tracheophyta</taxon>
        <taxon>Spermatophyta</taxon>
        <taxon>Magnoliopsida</taxon>
        <taxon>eudicotyledons</taxon>
        <taxon>Gunneridae</taxon>
        <taxon>Pentapetalae</taxon>
        <taxon>rosids</taxon>
        <taxon>fabids</taxon>
        <taxon>Rosales</taxon>
        <taxon>Moraceae</taxon>
        <taxon>Ficeae</taxon>
        <taxon>Ficus</taxon>
    </lineage>
</organism>
<dbReference type="SUPFAM" id="SSF51735">
    <property type="entry name" value="NAD(P)-binding Rossmann-fold domains"/>
    <property type="match status" value="1"/>
</dbReference>
<feature type="domain" description="Gfo/Idh/MocA-like oxidoreductase N-terminal" evidence="1">
    <location>
        <begin position="8"/>
        <end position="127"/>
    </location>
</feature>